<dbReference type="EMBL" id="CAMAPF010000082">
    <property type="protein sequence ID" value="CAH9094675.1"/>
    <property type="molecule type" value="Genomic_DNA"/>
</dbReference>
<protein>
    <submittedName>
        <fullName evidence="2">Uncharacterized protein</fullName>
    </submittedName>
</protein>
<feature type="region of interest" description="Disordered" evidence="1">
    <location>
        <begin position="1"/>
        <end position="74"/>
    </location>
</feature>
<accession>A0AAV0D779</accession>
<keyword evidence="3" id="KW-1185">Reference proteome</keyword>
<comment type="caution">
    <text evidence="2">The sequence shown here is derived from an EMBL/GenBank/DDBJ whole genome shotgun (WGS) entry which is preliminary data.</text>
</comment>
<evidence type="ECO:0000313" key="2">
    <source>
        <dbReference type="EMBL" id="CAH9094675.1"/>
    </source>
</evidence>
<feature type="compositionally biased region" description="Basic residues" evidence="1">
    <location>
        <begin position="31"/>
        <end position="44"/>
    </location>
</feature>
<organism evidence="2 3">
    <name type="scientific">Cuscuta epithymum</name>
    <dbReference type="NCBI Taxonomy" id="186058"/>
    <lineage>
        <taxon>Eukaryota</taxon>
        <taxon>Viridiplantae</taxon>
        <taxon>Streptophyta</taxon>
        <taxon>Embryophyta</taxon>
        <taxon>Tracheophyta</taxon>
        <taxon>Spermatophyta</taxon>
        <taxon>Magnoliopsida</taxon>
        <taxon>eudicotyledons</taxon>
        <taxon>Gunneridae</taxon>
        <taxon>Pentapetalae</taxon>
        <taxon>asterids</taxon>
        <taxon>lamiids</taxon>
        <taxon>Solanales</taxon>
        <taxon>Convolvulaceae</taxon>
        <taxon>Cuscuteae</taxon>
        <taxon>Cuscuta</taxon>
        <taxon>Cuscuta subgen. Cuscuta</taxon>
    </lineage>
</organism>
<dbReference type="Proteomes" id="UP001152523">
    <property type="component" value="Unassembled WGS sequence"/>
</dbReference>
<evidence type="ECO:0000313" key="3">
    <source>
        <dbReference type="Proteomes" id="UP001152523"/>
    </source>
</evidence>
<gene>
    <name evidence="2" type="ORF">CEPIT_LOCUS12960</name>
</gene>
<name>A0AAV0D779_9ASTE</name>
<evidence type="ECO:0000256" key="1">
    <source>
        <dbReference type="SAM" id="MobiDB-lite"/>
    </source>
</evidence>
<proteinExistence type="predicted"/>
<sequence>MYNCWKPDPEPDDQPCSPPPSPEDTAYASYPRRKWTPARQRLSRSVRERYRGGEGSGGQTKTQGFVRLRAAVPR</sequence>
<dbReference type="AlphaFoldDB" id="A0AAV0D779"/>
<reference evidence="2" key="1">
    <citation type="submission" date="2022-07" db="EMBL/GenBank/DDBJ databases">
        <authorList>
            <person name="Macas J."/>
            <person name="Novak P."/>
            <person name="Neumann P."/>
        </authorList>
    </citation>
    <scope>NUCLEOTIDE SEQUENCE</scope>
</reference>